<evidence type="ECO:0000256" key="5">
    <source>
        <dbReference type="ARBA" id="ARBA00023136"/>
    </source>
</evidence>
<evidence type="ECO:0000256" key="8">
    <source>
        <dbReference type="SAM" id="MobiDB-lite"/>
    </source>
</evidence>
<reference evidence="12" key="1">
    <citation type="journal article" date="2020" name="Stud. Mycol.">
        <title>101 Dothideomycetes genomes: A test case for predicting lifestyles and emergence of pathogens.</title>
        <authorList>
            <person name="Haridas S."/>
            <person name="Albert R."/>
            <person name="Binder M."/>
            <person name="Bloem J."/>
            <person name="LaButti K."/>
            <person name="Salamov A."/>
            <person name="Andreopoulos B."/>
            <person name="Baker S."/>
            <person name="Barry K."/>
            <person name="Bills G."/>
            <person name="Bluhm B."/>
            <person name="Cannon C."/>
            <person name="Castanera R."/>
            <person name="Culley D."/>
            <person name="Daum C."/>
            <person name="Ezra D."/>
            <person name="Gonzalez J."/>
            <person name="Henrissat B."/>
            <person name="Kuo A."/>
            <person name="Liang C."/>
            <person name="Lipzen A."/>
            <person name="Lutzoni F."/>
            <person name="Magnuson J."/>
            <person name="Mondo S."/>
            <person name="Nolan M."/>
            <person name="Ohm R."/>
            <person name="Pangilinan J."/>
            <person name="Park H.-J."/>
            <person name="Ramirez L."/>
            <person name="Alfaro M."/>
            <person name="Sun H."/>
            <person name="Tritt A."/>
            <person name="Yoshinaga Y."/>
            <person name="Zwiers L.-H."/>
            <person name="Turgeon B."/>
            <person name="Goodwin S."/>
            <person name="Spatafora J."/>
            <person name="Crous P."/>
            <person name="Grigoriev I."/>
        </authorList>
    </citation>
    <scope>NUCLEOTIDE SEQUENCE [LARGE SCALE GENOMIC DNA]</scope>
    <source>
        <strain evidence="12">CBS 304.66</strain>
    </source>
</reference>
<feature type="chain" id="PRO_5040114526" description="Copper acquisition factor BIM1-like domain-containing protein" evidence="9">
    <location>
        <begin position="23"/>
        <end position="215"/>
    </location>
</feature>
<name>A0A9P4MVJ4_9PLEO</name>
<keyword evidence="5" id="KW-0472">Membrane</keyword>
<evidence type="ECO:0000313" key="12">
    <source>
        <dbReference type="Proteomes" id="UP000800093"/>
    </source>
</evidence>
<dbReference type="Proteomes" id="UP000800093">
    <property type="component" value="Unassembled WGS sequence"/>
</dbReference>
<dbReference type="Pfam" id="PF20238">
    <property type="entry name" value="BIM1-like_dom"/>
    <property type="match status" value="1"/>
</dbReference>
<dbReference type="PANTHER" id="PTHR34992:SF1">
    <property type="entry name" value="COPPER ACQUISITION FACTOR BIM1-LIKE DOMAIN-CONTAINING PROTEIN"/>
    <property type="match status" value="1"/>
</dbReference>
<keyword evidence="7" id="KW-0449">Lipoprotein</keyword>
<keyword evidence="3" id="KW-0336">GPI-anchor</keyword>
<keyword evidence="12" id="KW-1185">Reference proteome</keyword>
<keyword evidence="4 9" id="KW-0732">Signal</keyword>
<protein>
    <recommendedName>
        <fullName evidence="10">Copper acquisition factor BIM1-like domain-containing protein</fullName>
    </recommendedName>
</protein>
<dbReference type="PANTHER" id="PTHR34992">
    <property type="entry name" value="HYPHAL ANASTAMOSIS-7 PROTEIN"/>
    <property type="match status" value="1"/>
</dbReference>
<proteinExistence type="predicted"/>
<comment type="caution">
    <text evidence="11">The sequence shown here is derived from an EMBL/GenBank/DDBJ whole genome shotgun (WGS) entry which is preliminary data.</text>
</comment>
<evidence type="ECO:0000313" key="11">
    <source>
        <dbReference type="EMBL" id="KAF2259065.1"/>
    </source>
</evidence>
<evidence type="ECO:0000256" key="3">
    <source>
        <dbReference type="ARBA" id="ARBA00022622"/>
    </source>
</evidence>
<feature type="region of interest" description="Disordered" evidence="8">
    <location>
        <begin position="166"/>
        <end position="191"/>
    </location>
</feature>
<keyword evidence="2" id="KW-1003">Cell membrane</keyword>
<accession>A0A9P4MVJ4</accession>
<sequence length="215" mass="22250">MFSNTFALFSLLPLSVAHFVLTWPPSRGFDDANAVNFPCGGFDSASSSRTDFPMSGGPIQLDMHHTQTNLAVYLAVGSDPGNNYNITLRPTLAEEGPGNFCLGMVSVPSDLNISDGTPATIQVVTNGDPDGGLYQCADVTLTNTALSTDDYDSHCKNDTIKVTAENISGNPNETTSEPTPTSAGANASNSPGLAAHPTITSWLLGAAGLAGLALL</sequence>
<evidence type="ECO:0000256" key="7">
    <source>
        <dbReference type="ARBA" id="ARBA00023288"/>
    </source>
</evidence>
<dbReference type="GO" id="GO:0098552">
    <property type="term" value="C:side of membrane"/>
    <property type="evidence" value="ECO:0007669"/>
    <property type="project" value="UniProtKB-KW"/>
</dbReference>
<keyword evidence="6" id="KW-0325">Glycoprotein</keyword>
<dbReference type="OrthoDB" id="2146436at2759"/>
<organism evidence="11 12">
    <name type="scientific">Lojkania enalia</name>
    <dbReference type="NCBI Taxonomy" id="147567"/>
    <lineage>
        <taxon>Eukaryota</taxon>
        <taxon>Fungi</taxon>
        <taxon>Dikarya</taxon>
        <taxon>Ascomycota</taxon>
        <taxon>Pezizomycotina</taxon>
        <taxon>Dothideomycetes</taxon>
        <taxon>Pleosporomycetidae</taxon>
        <taxon>Pleosporales</taxon>
        <taxon>Pleosporales incertae sedis</taxon>
        <taxon>Lojkania</taxon>
    </lineage>
</organism>
<dbReference type="AlphaFoldDB" id="A0A9P4MVJ4"/>
<dbReference type="GO" id="GO:0005886">
    <property type="term" value="C:plasma membrane"/>
    <property type="evidence" value="ECO:0007669"/>
    <property type="project" value="UniProtKB-SubCell"/>
</dbReference>
<feature type="signal peptide" evidence="9">
    <location>
        <begin position="1"/>
        <end position="22"/>
    </location>
</feature>
<dbReference type="EMBL" id="ML986723">
    <property type="protein sequence ID" value="KAF2259065.1"/>
    <property type="molecule type" value="Genomic_DNA"/>
</dbReference>
<dbReference type="InterPro" id="IPR046936">
    <property type="entry name" value="BIM1-like"/>
</dbReference>
<evidence type="ECO:0000259" key="10">
    <source>
        <dbReference type="Pfam" id="PF20238"/>
    </source>
</evidence>
<evidence type="ECO:0000256" key="4">
    <source>
        <dbReference type="ARBA" id="ARBA00022729"/>
    </source>
</evidence>
<dbReference type="InterPro" id="IPR046530">
    <property type="entry name" value="BIM1-like_dom"/>
</dbReference>
<evidence type="ECO:0000256" key="9">
    <source>
        <dbReference type="SAM" id="SignalP"/>
    </source>
</evidence>
<dbReference type="CDD" id="cd21176">
    <property type="entry name" value="LPMO_auxiliary-like"/>
    <property type="match status" value="1"/>
</dbReference>
<evidence type="ECO:0000256" key="2">
    <source>
        <dbReference type="ARBA" id="ARBA00022475"/>
    </source>
</evidence>
<gene>
    <name evidence="11" type="ORF">CC78DRAFT_84597</name>
</gene>
<evidence type="ECO:0000256" key="1">
    <source>
        <dbReference type="ARBA" id="ARBA00004609"/>
    </source>
</evidence>
<feature type="domain" description="Copper acquisition factor BIM1-like" evidence="10">
    <location>
        <begin position="17"/>
        <end position="159"/>
    </location>
</feature>
<evidence type="ECO:0000256" key="6">
    <source>
        <dbReference type="ARBA" id="ARBA00023180"/>
    </source>
</evidence>
<comment type="subcellular location">
    <subcellularLocation>
        <location evidence="1">Cell membrane</location>
        <topology evidence="1">Lipid-anchor</topology>
        <topology evidence="1">GPI-anchor</topology>
    </subcellularLocation>
</comment>
<feature type="compositionally biased region" description="Low complexity" evidence="8">
    <location>
        <begin position="169"/>
        <end position="185"/>
    </location>
</feature>